<sequence length="167" mass="19020">MVIHTLMSGWITAKQHGVHTTSEVGEYHLSWYYSATRWRRRRTLAVPLLLFPNVPLGYPFASGGQNRLRWYRTMKPMSRPAHLHLDDFSFFAVRIDYSESTPNSRGAYDKQSGRMPSLALLPSAGQNCHVVCPCDSSSTLTAPALPLRWPPLLFRSVRADDKENLFL</sequence>
<evidence type="ECO:0000313" key="2">
    <source>
        <dbReference type="Proteomes" id="UP000324705"/>
    </source>
</evidence>
<dbReference type="Gramene" id="TRITD4Bv1G170700.1">
    <property type="protein sequence ID" value="TRITD4Bv1G170700.1"/>
    <property type="gene ID" value="TRITD4Bv1G170700"/>
</dbReference>
<evidence type="ECO:0000313" key="1">
    <source>
        <dbReference type="EMBL" id="VAI09421.1"/>
    </source>
</evidence>
<dbReference type="EMBL" id="LT934118">
    <property type="protein sequence ID" value="VAI09421.1"/>
    <property type="molecule type" value="Genomic_DNA"/>
</dbReference>
<name>A0A9R0T942_TRITD</name>
<proteinExistence type="predicted"/>
<dbReference type="AlphaFoldDB" id="A0A9R0T942"/>
<gene>
    <name evidence="1" type="ORF">TRITD_4Bv1G170700</name>
</gene>
<keyword evidence="2" id="KW-1185">Reference proteome</keyword>
<accession>A0A9R0T942</accession>
<dbReference type="OMA" id="GWITAKQ"/>
<protein>
    <submittedName>
        <fullName evidence="1">Uncharacterized protein</fullName>
    </submittedName>
</protein>
<reference evidence="1 2" key="1">
    <citation type="submission" date="2017-09" db="EMBL/GenBank/DDBJ databases">
        <authorList>
            <consortium name="International Durum Wheat Genome Sequencing Consortium (IDWGSC)"/>
            <person name="Milanesi L."/>
        </authorList>
    </citation>
    <scope>NUCLEOTIDE SEQUENCE [LARGE SCALE GENOMIC DNA]</scope>
    <source>
        <strain evidence="2">cv. Svevo</strain>
    </source>
</reference>
<organism evidence="1 2">
    <name type="scientific">Triticum turgidum subsp. durum</name>
    <name type="common">Durum wheat</name>
    <name type="synonym">Triticum durum</name>
    <dbReference type="NCBI Taxonomy" id="4567"/>
    <lineage>
        <taxon>Eukaryota</taxon>
        <taxon>Viridiplantae</taxon>
        <taxon>Streptophyta</taxon>
        <taxon>Embryophyta</taxon>
        <taxon>Tracheophyta</taxon>
        <taxon>Spermatophyta</taxon>
        <taxon>Magnoliopsida</taxon>
        <taxon>Liliopsida</taxon>
        <taxon>Poales</taxon>
        <taxon>Poaceae</taxon>
        <taxon>BOP clade</taxon>
        <taxon>Pooideae</taxon>
        <taxon>Triticodae</taxon>
        <taxon>Triticeae</taxon>
        <taxon>Triticinae</taxon>
        <taxon>Triticum</taxon>
    </lineage>
</organism>
<dbReference type="Proteomes" id="UP000324705">
    <property type="component" value="Chromosome 4B"/>
</dbReference>